<proteinExistence type="predicted"/>
<name>A0A7C3PJS7_9CYAN</name>
<sequence>MSNQSQVSRILNPKDLLLGIRRRMLEVLIHRILDKVKALNIIEFPASPRYLENLMQQLEAFVDEQIFQAALAEINASRNRTMDSIYAQHLRHILKSQVVSPAA</sequence>
<comment type="caution">
    <text evidence="1">The sequence shown here is derived from an EMBL/GenBank/DDBJ whole genome shotgun (WGS) entry which is preliminary data.</text>
</comment>
<evidence type="ECO:0000313" key="1">
    <source>
        <dbReference type="EMBL" id="HFM99556.1"/>
    </source>
</evidence>
<protein>
    <submittedName>
        <fullName evidence="1">Uncharacterized protein</fullName>
    </submittedName>
</protein>
<dbReference type="AlphaFoldDB" id="A0A7C3PJS7"/>
<reference evidence="1" key="1">
    <citation type="journal article" date="2020" name="mSystems">
        <title>Genome- and Community-Level Interaction Insights into Carbon Utilization and Element Cycling Functions of Hydrothermarchaeota in Hydrothermal Sediment.</title>
        <authorList>
            <person name="Zhou Z."/>
            <person name="Liu Y."/>
            <person name="Xu W."/>
            <person name="Pan J."/>
            <person name="Luo Z.H."/>
            <person name="Li M."/>
        </authorList>
    </citation>
    <scope>NUCLEOTIDE SEQUENCE [LARGE SCALE GENOMIC DNA]</scope>
    <source>
        <strain evidence="1">SpSt-418</strain>
    </source>
</reference>
<accession>A0A7C3PJS7</accession>
<dbReference type="EMBL" id="DSRU01000255">
    <property type="protein sequence ID" value="HFM99556.1"/>
    <property type="molecule type" value="Genomic_DNA"/>
</dbReference>
<organism evidence="1">
    <name type="scientific">Oscillatoriales cyanobacterium SpSt-418</name>
    <dbReference type="NCBI Taxonomy" id="2282169"/>
    <lineage>
        <taxon>Bacteria</taxon>
        <taxon>Bacillati</taxon>
        <taxon>Cyanobacteriota</taxon>
        <taxon>Cyanophyceae</taxon>
        <taxon>Oscillatoriophycideae</taxon>
        <taxon>Oscillatoriales</taxon>
    </lineage>
</organism>
<gene>
    <name evidence="1" type="ORF">ENR64_17705</name>
</gene>